<keyword evidence="7 9" id="KW-0472">Membrane</keyword>
<dbReference type="Pfam" id="PF03448">
    <property type="entry name" value="MgtE_N"/>
    <property type="match status" value="1"/>
</dbReference>
<evidence type="ECO:0000256" key="7">
    <source>
        <dbReference type="ARBA" id="ARBA00023136"/>
    </source>
</evidence>
<comment type="function">
    <text evidence="9">Acts as a magnesium transporter.</text>
</comment>
<dbReference type="GO" id="GO:0015095">
    <property type="term" value="F:magnesium ion transmembrane transporter activity"/>
    <property type="evidence" value="ECO:0007669"/>
    <property type="project" value="UniProtKB-UniRule"/>
</dbReference>
<dbReference type="InterPro" id="IPR006668">
    <property type="entry name" value="Mg_transptr_MgtE_intracell_dom"/>
</dbReference>
<dbReference type="PANTHER" id="PTHR43773">
    <property type="entry name" value="MAGNESIUM TRANSPORTER MGTE"/>
    <property type="match status" value="1"/>
</dbReference>
<keyword evidence="12" id="KW-1185">Reference proteome</keyword>
<dbReference type="PROSITE" id="PS51371">
    <property type="entry name" value="CBS"/>
    <property type="match status" value="1"/>
</dbReference>
<evidence type="ECO:0000256" key="8">
    <source>
        <dbReference type="PROSITE-ProRule" id="PRU00703"/>
    </source>
</evidence>
<dbReference type="SUPFAM" id="SSF161093">
    <property type="entry name" value="MgtE membrane domain-like"/>
    <property type="match status" value="1"/>
</dbReference>
<evidence type="ECO:0000313" key="11">
    <source>
        <dbReference type="EMBL" id="NKE10048.1"/>
    </source>
</evidence>
<keyword evidence="5 9" id="KW-0460">Magnesium</keyword>
<feature type="transmembrane region" description="Helical" evidence="9">
    <location>
        <begin position="315"/>
        <end position="335"/>
    </location>
</feature>
<dbReference type="EMBL" id="JAAVUN010000016">
    <property type="protein sequence ID" value="NKE10048.1"/>
    <property type="molecule type" value="Genomic_DNA"/>
</dbReference>
<dbReference type="Gene3D" id="1.10.357.20">
    <property type="entry name" value="SLC41 divalent cation transporters, integral membrane domain"/>
    <property type="match status" value="1"/>
</dbReference>
<sequence>MTWCREGSHPIGGGTLNLSLSAPVRRSPRLGAVPAVAPANVHALIQDRDLKELAQTVRPMETGAVVDLLEALPTPEAAIVFRLLDKNESVAVFDELDSGAQTELVAEFGQSQIANVFGALDPEDKAWLLDEVPAKVAKRLVDAFEAEDMEAANTLLGYTPQSVGRRMSPAPVRCSPGESAAGILEKIRPGATDTEMACRLPVIASDRKLVGVVELADLLSAQPEALVETVMDDHPDFAFTDQDAEHVARRQLDDGDLLLPVVDSEQRLVGVLPIADAARIDRNAVAEDQARAGASEPLRRPYLLTSVRTIARARVVWLLVLAISAALTVQVLELFEDTLSQRVALALFIPLLIGIGGNTGAQAATTVTRAVAVGDVGTGDVWKVALKEVRAGILLGAILAVLAFAITSAVYGMDIGAVIAVTLMLNCPIAATVGGVIPLVARACKVDPAVCSTPFISTFCDATGLLVYFTVAIALLGL</sequence>
<feature type="transmembrane region" description="Helical" evidence="9">
    <location>
        <begin position="391"/>
        <end position="411"/>
    </location>
</feature>
<dbReference type="Gene3D" id="3.10.580.10">
    <property type="entry name" value="CBS-domain"/>
    <property type="match status" value="1"/>
</dbReference>
<dbReference type="Gene3D" id="1.25.60.10">
    <property type="entry name" value="MgtE N-terminal domain-like"/>
    <property type="match status" value="1"/>
</dbReference>
<dbReference type="InterPro" id="IPR006667">
    <property type="entry name" value="SLC41_membr_dom"/>
</dbReference>
<dbReference type="SUPFAM" id="SSF158791">
    <property type="entry name" value="MgtE N-terminal domain-like"/>
    <property type="match status" value="1"/>
</dbReference>
<keyword evidence="6 9" id="KW-1133">Transmembrane helix</keyword>
<feature type="domain" description="CBS" evidence="10">
    <location>
        <begin position="167"/>
        <end position="229"/>
    </location>
</feature>
<comment type="caution">
    <text evidence="11">The sequence shown here is derived from an EMBL/GenBank/DDBJ whole genome shotgun (WGS) entry which is preliminary data.</text>
</comment>
<evidence type="ECO:0000256" key="4">
    <source>
        <dbReference type="ARBA" id="ARBA00022692"/>
    </source>
</evidence>
<dbReference type="InterPro" id="IPR000644">
    <property type="entry name" value="CBS_dom"/>
</dbReference>
<proteinExistence type="inferred from homology"/>
<keyword evidence="9" id="KW-0479">Metal-binding</keyword>
<keyword evidence="9" id="KW-1003">Cell membrane</keyword>
<evidence type="ECO:0000259" key="10">
    <source>
        <dbReference type="PROSITE" id="PS51371"/>
    </source>
</evidence>
<dbReference type="SUPFAM" id="SSF54631">
    <property type="entry name" value="CBS-domain pair"/>
    <property type="match status" value="1"/>
</dbReference>
<organism evidence="11 12">
    <name type="scientific">Kocuria subflava</name>
    <dbReference type="NCBI Taxonomy" id="1736139"/>
    <lineage>
        <taxon>Bacteria</taxon>
        <taxon>Bacillati</taxon>
        <taxon>Actinomycetota</taxon>
        <taxon>Actinomycetes</taxon>
        <taxon>Micrococcales</taxon>
        <taxon>Micrococcaceae</taxon>
        <taxon>Kocuria</taxon>
    </lineage>
</organism>
<evidence type="ECO:0000256" key="9">
    <source>
        <dbReference type="RuleBase" id="RU362011"/>
    </source>
</evidence>
<accession>A0A846TLH7</accession>
<evidence type="ECO:0000256" key="5">
    <source>
        <dbReference type="ARBA" id="ARBA00022842"/>
    </source>
</evidence>
<comment type="similarity">
    <text evidence="2 9">Belongs to the SLC41A transporter family.</text>
</comment>
<comment type="caution">
    <text evidence="9">Lacks conserved residue(s) required for the propagation of feature annotation.</text>
</comment>
<dbReference type="Proteomes" id="UP000521379">
    <property type="component" value="Unassembled WGS sequence"/>
</dbReference>
<dbReference type="NCBIfam" id="TIGR00400">
    <property type="entry name" value="mgtE"/>
    <property type="match status" value="1"/>
</dbReference>
<dbReference type="GO" id="GO:0005886">
    <property type="term" value="C:plasma membrane"/>
    <property type="evidence" value="ECO:0007669"/>
    <property type="project" value="UniProtKB-SubCell"/>
</dbReference>
<dbReference type="AlphaFoldDB" id="A0A846TLH7"/>
<dbReference type="Pfam" id="PF01769">
    <property type="entry name" value="MgtE"/>
    <property type="match status" value="1"/>
</dbReference>
<evidence type="ECO:0000256" key="6">
    <source>
        <dbReference type="ARBA" id="ARBA00022989"/>
    </source>
</evidence>
<feature type="transmembrane region" description="Helical" evidence="9">
    <location>
        <begin position="417"/>
        <end position="441"/>
    </location>
</feature>
<dbReference type="InterPro" id="IPR046342">
    <property type="entry name" value="CBS_dom_sf"/>
</dbReference>
<dbReference type="Pfam" id="PF00571">
    <property type="entry name" value="CBS"/>
    <property type="match status" value="2"/>
</dbReference>
<evidence type="ECO:0000256" key="3">
    <source>
        <dbReference type="ARBA" id="ARBA00022448"/>
    </source>
</evidence>
<dbReference type="InterPro" id="IPR006669">
    <property type="entry name" value="MgtE_transporter"/>
</dbReference>
<evidence type="ECO:0000256" key="2">
    <source>
        <dbReference type="ARBA" id="ARBA00009749"/>
    </source>
</evidence>
<dbReference type="CDD" id="cd04606">
    <property type="entry name" value="CBS_pair_Mg_transporter"/>
    <property type="match status" value="1"/>
</dbReference>
<comment type="subunit">
    <text evidence="9">Homodimer.</text>
</comment>
<name>A0A846TLH7_9MICC</name>
<keyword evidence="3 9" id="KW-0813">Transport</keyword>
<keyword evidence="8" id="KW-0129">CBS domain</keyword>
<dbReference type="InterPro" id="IPR038076">
    <property type="entry name" value="MgtE_N_sf"/>
</dbReference>
<evidence type="ECO:0000313" key="12">
    <source>
        <dbReference type="Proteomes" id="UP000521379"/>
    </source>
</evidence>
<evidence type="ECO:0000256" key="1">
    <source>
        <dbReference type="ARBA" id="ARBA00004141"/>
    </source>
</evidence>
<dbReference type="SMART" id="SM00924">
    <property type="entry name" value="MgtE_N"/>
    <property type="match status" value="1"/>
</dbReference>
<protein>
    <recommendedName>
        <fullName evidence="9">Magnesium transporter MgtE</fullName>
    </recommendedName>
</protein>
<reference evidence="11 12" key="1">
    <citation type="submission" date="2020-02" db="EMBL/GenBank/DDBJ databases">
        <authorList>
            <person name="Sun Q."/>
        </authorList>
    </citation>
    <scope>NUCLEOTIDE SEQUENCE [LARGE SCALE GENOMIC DNA]</scope>
    <source>
        <strain evidence="11 12">YIM 13062</strain>
    </source>
</reference>
<dbReference type="PANTHER" id="PTHR43773:SF1">
    <property type="entry name" value="MAGNESIUM TRANSPORTER MGTE"/>
    <property type="match status" value="1"/>
</dbReference>
<feature type="transmembrane region" description="Helical" evidence="9">
    <location>
        <begin position="453"/>
        <end position="476"/>
    </location>
</feature>
<dbReference type="GO" id="GO:0046872">
    <property type="term" value="F:metal ion binding"/>
    <property type="evidence" value="ECO:0007669"/>
    <property type="project" value="UniProtKB-KW"/>
</dbReference>
<comment type="subcellular location">
    <subcellularLocation>
        <location evidence="9">Cell membrane</location>
        <topology evidence="9">Multi-pass membrane protein</topology>
    </subcellularLocation>
    <subcellularLocation>
        <location evidence="1">Membrane</location>
        <topology evidence="1">Multi-pass membrane protein</topology>
    </subcellularLocation>
</comment>
<dbReference type="InterPro" id="IPR036739">
    <property type="entry name" value="SLC41_membr_dom_sf"/>
</dbReference>
<keyword evidence="4 9" id="KW-0812">Transmembrane</keyword>
<gene>
    <name evidence="11" type="primary">mgtE</name>
    <name evidence="11" type="ORF">GTW58_08900</name>
</gene>